<feature type="region of interest" description="Disordered" evidence="1">
    <location>
        <begin position="109"/>
        <end position="215"/>
    </location>
</feature>
<feature type="compositionally biased region" description="Polar residues" evidence="1">
    <location>
        <begin position="194"/>
        <end position="207"/>
    </location>
</feature>
<feature type="compositionally biased region" description="Low complexity" evidence="1">
    <location>
        <begin position="575"/>
        <end position="586"/>
    </location>
</feature>
<sequence>MARTVASYSQPPSSPKQNTHRFSAFDFGSRKRNTHIETALGLTLRPNDSQRSGTADDNQGSKKEAVDPSAETYVGRRSITDSPTPLAEDTAYNWLPEKRVGGTVVVAAAAAPAPSPTRSQSLTSRSSRRRSRTLSSYLAFDKHDDRKDRHPPPNLQSNSTSSSSTAVPPIATSSSNHLSSGISSSSSLASSSLANRQGSSAKSMPTQSSSCSLLSDPSLSETAVAASASSSSSSTPFESDFLFHNKYPSLSPSPSPSPSKNSLSTYHPRPSQPGSLNSDSSSSPSLNRKQYFLLEPASVPSSKDPTPLRRPSLFSLKATGTSTTVVGRLRDSIFGTHSVFHPVEPDESERKYSGDVASRESSTYKPSSKRNSKTSDADPLGLLGNLRPPNLRTRSSSSIPSSILPSSPVSIPMPIPPTPTRDRRLNRPRSITSPPLVDLSLLNPVPSPGLKLFRPDSLRRRSSGVFSSSGASSPQPGISPLNGRSPMASPRRMSSFLSSSAGSSGSSAMTAGGDMTGGMMENLSTPVIGENTESIFGFRSLRSNSINGSNTFLPIPSPSIPIHTSPIKRGTSLLRRRSSTTSSSGSWTPAQVGGSGTGWNRDVPIIREKGSPEEWLRKLLEAVPRCEVATVLASSGDEFHASALKTYLSSFDLSGISLDIALRQLLMEVSLPKETQQIDRVMEAFARQYIIGNPGLFVSKDHPYILAFSLIMLHTDAFNKSNKNKMTKADYVRNTRMDGVNPLVLDTFFDNITFTPFVFIEDDMDVNGQRALLPESSHSANNNASSIFSSSYNSHTIAHFGSGSSVPSNSSILAGKTNKIDVYYLISQNLTHTLRASVEPHIPTHNPFSYVGPKGYLDTNELQTAFSEADMIMIAPAAAVGSTAPGGRKGSAGLGFGISGTKEDTQGPADKGLTLKLTKFGLLSRKEDLIEGGKKASNRRWKEWSVILTGSQLLFFKDPTWALVLRNQAEEARVGRQAGEGGKLLLPKMTSFKPDEVLSVKDCIAVMETSYNKYSNTFRFIMPHGRQYLLQAGDDDELNEWITRINYAAAFKTASVRMRGMGMTGNQAQWAGAAAAASHAKSLKMEDQRSVQSTTYTSRTLDSGFFSSGIAADKSWSAAPSEILSTASPSSLSSSLPASRHFGPRLRSLSRPLAVDLESPLSPVDQGPEQLQTAFIEVKAELAAENSATRRVNIPSAWDDPVKSRARSSSVNALKTPRSSFEKVSGVRADLREFGNVRPRSEHASRAEAIQLKVDNLLSKIASTEAQLKIDLRTAHNLSILAPFKKATRERIQLAVPPLARKIRHLRIELARFRCYEEILSKDLRIEADEWKLVKHIAHQAARSSLSGYKPNFQADSPKLTVPGLEISMHTDFSPSDSKIDLVRSASTQSSTGSFHSAAEDPIPLGHFDSTSDLPVPPPKDGRPIMPLGAPFLSKPLDSPLPPPPPTFLADTKDHSSSSPNALPILIPDSKGPPGRASLDHPLPALPASSPKSRPRALSDAEESPEEWSSTRAAHSKRISLAEVPTETVRRISLQLKRDSIENIRARAKLVLTPSKVSEVHVLDEGDDTLIASRGEEGDVMSEALSSLLL</sequence>
<dbReference type="Pfam" id="PF00169">
    <property type="entry name" value="PH"/>
    <property type="match status" value="1"/>
</dbReference>
<dbReference type="SMART" id="SM00222">
    <property type="entry name" value="Sec7"/>
    <property type="match status" value="1"/>
</dbReference>
<protein>
    <submittedName>
        <fullName evidence="4">Guanine nucleotide exchange factor</fullName>
    </submittedName>
</protein>
<reference evidence="4" key="1">
    <citation type="submission" date="2014-08" db="EMBL/GenBank/DDBJ databases">
        <authorList>
            <person name="Sharma Rahul"/>
            <person name="Thines Marco"/>
        </authorList>
    </citation>
    <scope>NUCLEOTIDE SEQUENCE</scope>
</reference>
<feature type="compositionally biased region" description="Low complexity" evidence="1">
    <location>
        <begin position="109"/>
        <end position="125"/>
    </location>
</feature>
<evidence type="ECO:0000256" key="1">
    <source>
        <dbReference type="SAM" id="MobiDB-lite"/>
    </source>
</evidence>
<dbReference type="EMBL" id="LN483142">
    <property type="protein sequence ID" value="CED82793.1"/>
    <property type="molecule type" value="Genomic_DNA"/>
</dbReference>
<dbReference type="GO" id="GO:0032012">
    <property type="term" value="P:regulation of ARF protein signal transduction"/>
    <property type="evidence" value="ECO:0007669"/>
    <property type="project" value="InterPro"/>
</dbReference>
<dbReference type="PROSITE" id="PS50003">
    <property type="entry name" value="PH_DOMAIN"/>
    <property type="match status" value="1"/>
</dbReference>
<dbReference type="SUPFAM" id="SSF48425">
    <property type="entry name" value="Sec7 domain"/>
    <property type="match status" value="1"/>
</dbReference>
<dbReference type="Gene3D" id="2.30.29.30">
    <property type="entry name" value="Pleckstrin-homology domain (PH domain)/Phosphotyrosine-binding domain (PTB)"/>
    <property type="match status" value="1"/>
</dbReference>
<dbReference type="InterPro" id="IPR011993">
    <property type="entry name" value="PH-like_dom_sf"/>
</dbReference>
<feature type="compositionally biased region" description="Polar residues" evidence="1">
    <location>
        <begin position="1"/>
        <end position="21"/>
    </location>
</feature>
<feature type="domain" description="SEC7" evidence="3">
    <location>
        <begin position="568"/>
        <end position="767"/>
    </location>
</feature>
<feature type="compositionally biased region" description="Low complexity" evidence="1">
    <location>
        <begin position="1480"/>
        <end position="1498"/>
    </location>
</feature>
<feature type="region of interest" description="Disordered" evidence="1">
    <location>
        <begin position="1"/>
        <end position="88"/>
    </location>
</feature>
<feature type="region of interest" description="Disordered" evidence="1">
    <location>
        <begin position="344"/>
        <end position="512"/>
    </location>
</feature>
<dbReference type="SUPFAM" id="SSF50729">
    <property type="entry name" value="PH domain-like"/>
    <property type="match status" value="1"/>
</dbReference>
<feature type="region of interest" description="Disordered" evidence="1">
    <location>
        <begin position="1390"/>
        <end position="1516"/>
    </location>
</feature>
<dbReference type="PANTHER" id="PTHR10663:SF405">
    <property type="entry name" value="ARF GUANINE NUCLEOTIDE EXCHANGE FACTOR SYT1"/>
    <property type="match status" value="1"/>
</dbReference>
<dbReference type="PANTHER" id="PTHR10663">
    <property type="entry name" value="GUANYL-NUCLEOTIDE EXCHANGE FACTOR"/>
    <property type="match status" value="1"/>
</dbReference>
<feature type="compositionally biased region" description="Basic and acidic residues" evidence="1">
    <location>
        <begin position="140"/>
        <end position="151"/>
    </location>
</feature>
<feature type="compositionally biased region" description="Low complexity" evidence="1">
    <location>
        <begin position="379"/>
        <end position="410"/>
    </location>
</feature>
<feature type="compositionally biased region" description="Low complexity" evidence="1">
    <location>
        <begin position="463"/>
        <end position="512"/>
    </location>
</feature>
<dbReference type="SMART" id="SM00233">
    <property type="entry name" value="PH"/>
    <property type="match status" value="1"/>
</dbReference>
<feature type="compositionally biased region" description="Polar residues" evidence="1">
    <location>
        <begin position="46"/>
        <end position="58"/>
    </location>
</feature>
<feature type="region of interest" description="Disordered" evidence="1">
    <location>
        <begin position="575"/>
        <end position="603"/>
    </location>
</feature>
<dbReference type="Pfam" id="PF01369">
    <property type="entry name" value="Sec7"/>
    <property type="match status" value="1"/>
</dbReference>
<evidence type="ECO:0000259" key="2">
    <source>
        <dbReference type="PROSITE" id="PS50003"/>
    </source>
</evidence>
<accession>A0A0F7SRX2</accession>
<feature type="region of interest" description="Disordered" evidence="1">
    <location>
        <begin position="248"/>
        <end position="315"/>
    </location>
</feature>
<feature type="domain" description="PH" evidence="2">
    <location>
        <begin position="916"/>
        <end position="1050"/>
    </location>
</feature>
<dbReference type="InterPro" id="IPR035999">
    <property type="entry name" value="Sec7_dom_sf"/>
</dbReference>
<dbReference type="InterPro" id="IPR001849">
    <property type="entry name" value="PH_domain"/>
</dbReference>
<dbReference type="InterPro" id="IPR000904">
    <property type="entry name" value="Sec7_dom"/>
</dbReference>
<name>A0A0F7SRX2_PHARH</name>
<evidence type="ECO:0000313" key="4">
    <source>
        <dbReference type="EMBL" id="CED82793.1"/>
    </source>
</evidence>
<evidence type="ECO:0000259" key="3">
    <source>
        <dbReference type="PROSITE" id="PS50190"/>
    </source>
</evidence>
<dbReference type="GO" id="GO:0005085">
    <property type="term" value="F:guanyl-nucleotide exchange factor activity"/>
    <property type="evidence" value="ECO:0007669"/>
    <property type="project" value="InterPro"/>
</dbReference>
<feature type="compositionally biased region" description="Low complexity" evidence="1">
    <location>
        <begin position="272"/>
        <end position="285"/>
    </location>
</feature>
<dbReference type="CDD" id="cd00171">
    <property type="entry name" value="Sec7"/>
    <property type="match status" value="1"/>
</dbReference>
<dbReference type="InterPro" id="IPR023394">
    <property type="entry name" value="Sec7_C_sf"/>
</dbReference>
<dbReference type="PROSITE" id="PS50190">
    <property type="entry name" value="SEC7"/>
    <property type="match status" value="1"/>
</dbReference>
<dbReference type="Gene3D" id="1.10.1000.11">
    <property type="entry name" value="Arf Nucleotide-binding Site Opener,domain 2"/>
    <property type="match status" value="1"/>
</dbReference>
<feature type="compositionally biased region" description="Low complexity" evidence="1">
    <location>
        <begin position="155"/>
        <end position="193"/>
    </location>
</feature>
<organism evidence="4">
    <name type="scientific">Phaffia rhodozyma</name>
    <name type="common">Yeast</name>
    <name type="synonym">Xanthophyllomyces dendrorhous</name>
    <dbReference type="NCBI Taxonomy" id="264483"/>
    <lineage>
        <taxon>Eukaryota</taxon>
        <taxon>Fungi</taxon>
        <taxon>Dikarya</taxon>
        <taxon>Basidiomycota</taxon>
        <taxon>Agaricomycotina</taxon>
        <taxon>Tremellomycetes</taxon>
        <taxon>Cystofilobasidiales</taxon>
        <taxon>Mrakiaceae</taxon>
        <taxon>Phaffia</taxon>
    </lineage>
</organism>
<proteinExistence type="predicted"/>